<dbReference type="KEGG" id="vg:6369828"/>
<dbReference type="EMBL" id="AB366653">
    <property type="protein sequence ID" value="BAG41456.1"/>
    <property type="molecule type" value="Genomic_DNA"/>
</dbReference>
<name>B2ZXN0_9CAUD</name>
<evidence type="ECO:0000313" key="1">
    <source>
        <dbReference type="EMBL" id="BAG41456.1"/>
    </source>
</evidence>
<dbReference type="GeneID" id="6369828"/>
<dbReference type="RefSeq" id="YP_001949886.1">
    <property type="nucleotide sequence ID" value="NC_010811.2"/>
</dbReference>
<accession>B2ZXN0</accession>
<proteinExistence type="predicted"/>
<organism evidence="1 2">
    <name type="scientific">Ralstonia phage phiRSL1</name>
    <dbReference type="NCBI Taxonomy" id="1980924"/>
    <lineage>
        <taxon>Viruses</taxon>
        <taxon>Duplodnaviria</taxon>
        <taxon>Heunggongvirae</taxon>
        <taxon>Uroviricota</taxon>
        <taxon>Caudoviricetes</taxon>
        <taxon>Mieseafarmvirus</taxon>
        <taxon>Mieseafarmvirus RSL1</taxon>
    </lineage>
</organism>
<evidence type="ECO:0000313" key="2">
    <source>
        <dbReference type="Proteomes" id="UP000001034"/>
    </source>
</evidence>
<keyword evidence="2" id="KW-1185">Reference proteome</keyword>
<sequence length="315" mass="36454">MLKSILKLEGAAFRRVAPALFAYLFRRIDQKQFVAYVDDRQLSGQVLDAVRSDGYVLKNCKLYAWAFHKWRNGEGARPHYRQYEVAAEDAALLRRLNLSHLDLKFESFTLQEFDSVVEDTLTNTHMQQHVGKLISRKMKFLIQSYDTPRHELEGTLKAAAVRALYMQYPRFVSRLHLTNTAKTTIHNTAMTLIDYHTNPTRNRLQTTAGGHFESRHVPLDSLQAETAGPQYLEHIRDQLQSLVSLQDRMKPRLQKFLLAAAGHHDPDFSAWLNADNSDLASDMRYEQYMKKACTFFGYSEDQVKNIFSRIRAHLS</sequence>
<protein>
    <submittedName>
        <fullName evidence="1">Uncharacterized protein</fullName>
    </submittedName>
</protein>
<dbReference type="Proteomes" id="UP000001034">
    <property type="component" value="Segment"/>
</dbReference>
<reference evidence="1 2" key="1">
    <citation type="journal article" date="2010" name="Virology">
        <title>A jumbo phage infecting the phytopathogen Ralstonia solanacearum defines a new lineage of the Myoviridae family.</title>
        <authorList>
            <person name="Yamada T."/>
            <person name="Satoh S."/>
            <person name="Ishikawa H."/>
            <person name="Fujiwara A."/>
            <person name="Kawasaki T."/>
            <person name="Fujie M."/>
            <person name="Ogata H."/>
        </authorList>
    </citation>
    <scope>NUCLEOTIDE SEQUENCE [LARGE SCALE GENOMIC DNA]</scope>
</reference>